<evidence type="ECO:0000313" key="18">
    <source>
        <dbReference type="Ensembl" id="ENSFALP00000000466.2"/>
    </source>
</evidence>
<dbReference type="PROSITE" id="PS00141">
    <property type="entry name" value="ASP_PROTEASE"/>
    <property type="match status" value="2"/>
</dbReference>
<dbReference type="GO" id="GO:0042756">
    <property type="term" value="P:drinking behavior"/>
    <property type="evidence" value="ECO:0007669"/>
    <property type="project" value="Ensembl"/>
</dbReference>
<dbReference type="FunFam" id="2.40.70.10:FF:000066">
    <property type="entry name" value="Napsin A aspartic peptidase"/>
    <property type="match status" value="1"/>
</dbReference>
<dbReference type="GO" id="GO:0002003">
    <property type="term" value="P:angiotensin maturation"/>
    <property type="evidence" value="ECO:0007669"/>
    <property type="project" value="Ensembl"/>
</dbReference>
<dbReference type="GO" id="GO:0001823">
    <property type="term" value="P:mesonephros development"/>
    <property type="evidence" value="ECO:0007669"/>
    <property type="project" value="Ensembl"/>
</dbReference>
<dbReference type="GO" id="GO:0008584">
    <property type="term" value="P:male gonad development"/>
    <property type="evidence" value="ECO:0007669"/>
    <property type="project" value="Ensembl"/>
</dbReference>
<evidence type="ECO:0000256" key="11">
    <source>
        <dbReference type="ARBA" id="ARBA00023157"/>
    </source>
</evidence>
<feature type="disulfide bond" evidence="15">
    <location>
        <begin position="321"/>
        <end position="325"/>
    </location>
</feature>
<evidence type="ECO:0000256" key="16">
    <source>
        <dbReference type="RuleBase" id="RU000454"/>
    </source>
</evidence>
<dbReference type="GO" id="GO:0009755">
    <property type="term" value="P:hormone-mediated signaling pathway"/>
    <property type="evidence" value="ECO:0007669"/>
    <property type="project" value="Ensembl"/>
</dbReference>
<reference evidence="18" key="2">
    <citation type="submission" date="2025-08" db="UniProtKB">
        <authorList>
            <consortium name="Ensembl"/>
        </authorList>
    </citation>
    <scope>IDENTIFICATION</scope>
</reference>
<feature type="active site" evidence="14">
    <location>
        <position position="330"/>
    </location>
</feature>
<reference evidence="18" key="3">
    <citation type="submission" date="2025-09" db="UniProtKB">
        <authorList>
            <consortium name="Ensembl"/>
        </authorList>
    </citation>
    <scope>IDENTIFICATION</scope>
</reference>
<evidence type="ECO:0000256" key="13">
    <source>
        <dbReference type="ARBA" id="ARBA00032220"/>
    </source>
</evidence>
<dbReference type="FunFam" id="2.40.70.10:FF:000008">
    <property type="entry name" value="Cathepsin D"/>
    <property type="match status" value="1"/>
</dbReference>
<sequence>MVTGDSASPAVSPILNNLGAPRIPDNRVWGRAGGLWVPPAAPTHPGVPTLGGVGLILRWDRDGSDGELLPPRAARLEFPRLGMPLEAAGGAGSGDPQLCAAPRIALRRMPSIRQTLQEMGVKVRDVFPQLRRAPRAGGGDGPRNGTAPTLLTNYLDTQYFGEISIGTPAQTFKVVFDTGSANLWVPSYKCSPLYSACVSHSRYDSSKSRTYIANGTGFPIRYGTGSVKGVLSQDIVMVSPEPAEPPKFTDLELTKSSQSTLLDPQNPQNPNAPLKPGGEIILGGSDPAYYSGDFHYVNVSRSGFWQISMKGVSVGAEILFCREGCSVAVDTGASYITGPAGPVSVLMKAIGASEVAEGEYVVDCEQVPQLPNISFHLGGKVYGLSGPAYVLRVSYGEDVCVVAFSGLDIPPPAGPLWILGATFIGHYYTKFDRRHNRIGFATAR</sequence>
<evidence type="ECO:0000256" key="4">
    <source>
        <dbReference type="ARBA" id="ARBA00013216"/>
    </source>
</evidence>
<dbReference type="eggNOG" id="KOG1339">
    <property type="taxonomic scope" value="Eukaryota"/>
</dbReference>
<keyword evidence="8 16" id="KW-0064">Aspartyl protease</keyword>
<dbReference type="STRING" id="59894.ENSFALP00000000466"/>
<evidence type="ECO:0000259" key="17">
    <source>
        <dbReference type="PROSITE" id="PS51767"/>
    </source>
</evidence>
<protein>
    <recommendedName>
        <fullName evidence="4">renin</fullName>
        <ecNumber evidence="4">3.4.23.15</ecNumber>
    </recommendedName>
    <alternativeName>
        <fullName evidence="13">Angiotensinogenase</fullName>
    </alternativeName>
</protein>
<dbReference type="PANTHER" id="PTHR47966">
    <property type="entry name" value="BETA-SITE APP-CLEAVING ENZYME, ISOFORM A-RELATED"/>
    <property type="match status" value="1"/>
</dbReference>
<keyword evidence="10" id="KW-0865">Zymogen</keyword>
<feature type="domain" description="Peptidase A1" evidence="17">
    <location>
        <begin position="159"/>
        <end position="441"/>
    </location>
</feature>
<dbReference type="InterPro" id="IPR033121">
    <property type="entry name" value="PEPTIDASE_A1"/>
</dbReference>
<keyword evidence="6 16" id="KW-0645">Protease</keyword>
<dbReference type="SUPFAM" id="SSF50630">
    <property type="entry name" value="Acid proteases"/>
    <property type="match status" value="1"/>
</dbReference>
<keyword evidence="11 15" id="KW-1015">Disulfide bond</keyword>
<evidence type="ECO:0000313" key="19">
    <source>
        <dbReference type="Proteomes" id="UP000016665"/>
    </source>
</evidence>
<dbReference type="InterPro" id="IPR001969">
    <property type="entry name" value="Aspartic_peptidase_AS"/>
</dbReference>
<evidence type="ECO:0000256" key="8">
    <source>
        <dbReference type="ARBA" id="ARBA00022750"/>
    </source>
</evidence>
<dbReference type="GO" id="GO:0043408">
    <property type="term" value="P:regulation of MAPK cascade"/>
    <property type="evidence" value="ECO:0007669"/>
    <property type="project" value="Ensembl"/>
</dbReference>
<dbReference type="PANTHER" id="PTHR47966:SF24">
    <property type="entry name" value="RENIN"/>
    <property type="match status" value="1"/>
</dbReference>
<dbReference type="PRINTS" id="PR00792">
    <property type="entry name" value="PEPSIN"/>
</dbReference>
<keyword evidence="19" id="KW-1185">Reference proteome</keyword>
<dbReference type="GO" id="GO:0045177">
    <property type="term" value="C:apical part of cell"/>
    <property type="evidence" value="ECO:0007669"/>
    <property type="project" value="Ensembl"/>
</dbReference>
<dbReference type="AlphaFoldDB" id="U3JCG2"/>
<evidence type="ECO:0000256" key="12">
    <source>
        <dbReference type="ARBA" id="ARBA00023180"/>
    </source>
</evidence>
<feature type="active site" evidence="14">
    <location>
        <position position="177"/>
    </location>
</feature>
<keyword evidence="7" id="KW-0732">Signal</keyword>
<name>U3JCG2_FICAL</name>
<keyword evidence="9 16" id="KW-0378">Hydrolase</keyword>
<evidence type="ECO:0000256" key="6">
    <source>
        <dbReference type="ARBA" id="ARBA00022670"/>
    </source>
</evidence>
<comment type="catalytic activity">
    <reaction evidence="1">
        <text>Cleavage of Leu-|-Xaa bond in angiotensinogen to generate angiotensin I.</text>
        <dbReference type="EC" id="3.4.23.15"/>
    </reaction>
</comment>
<dbReference type="Ensembl" id="ENSFALT00000000469.2">
    <property type="protein sequence ID" value="ENSFALP00000000466.2"/>
    <property type="gene ID" value="ENSFALG00000000448.2"/>
</dbReference>
<evidence type="ECO:0000256" key="1">
    <source>
        <dbReference type="ARBA" id="ARBA00000430"/>
    </source>
</evidence>
<comment type="similarity">
    <text evidence="3 16">Belongs to the peptidase A1 family.</text>
</comment>
<keyword evidence="5" id="KW-0964">Secreted</keyword>
<dbReference type="InterPro" id="IPR021109">
    <property type="entry name" value="Peptidase_aspartic_dom_sf"/>
</dbReference>
<evidence type="ECO:0000256" key="3">
    <source>
        <dbReference type="ARBA" id="ARBA00007447"/>
    </source>
</evidence>
<evidence type="ECO:0000256" key="14">
    <source>
        <dbReference type="PIRSR" id="PIRSR601461-1"/>
    </source>
</evidence>
<dbReference type="EC" id="3.4.23.15" evidence="4"/>
<evidence type="ECO:0000256" key="7">
    <source>
        <dbReference type="ARBA" id="ARBA00022729"/>
    </source>
</evidence>
<proteinExistence type="inferred from homology"/>
<feature type="disulfide bond" evidence="15">
    <location>
        <begin position="190"/>
        <end position="197"/>
    </location>
</feature>
<evidence type="ECO:0000256" key="10">
    <source>
        <dbReference type="ARBA" id="ARBA00023145"/>
    </source>
</evidence>
<dbReference type="GO" id="GO:0048469">
    <property type="term" value="P:cell maturation"/>
    <property type="evidence" value="ECO:0007669"/>
    <property type="project" value="Ensembl"/>
</dbReference>
<gene>
    <name evidence="18" type="primary">REN</name>
</gene>
<dbReference type="Pfam" id="PF00026">
    <property type="entry name" value="Asp"/>
    <property type="match status" value="2"/>
</dbReference>
<evidence type="ECO:0000256" key="15">
    <source>
        <dbReference type="PIRSR" id="PIRSR601461-2"/>
    </source>
</evidence>
<dbReference type="HOGENOM" id="CLU_013253_3_3_1"/>
<dbReference type="PROSITE" id="PS51767">
    <property type="entry name" value="PEPTIDASE_A1"/>
    <property type="match status" value="1"/>
</dbReference>
<organism evidence="18 19">
    <name type="scientific">Ficedula albicollis</name>
    <name type="common">Collared flycatcher</name>
    <name type="synonym">Muscicapa albicollis</name>
    <dbReference type="NCBI Taxonomy" id="59894"/>
    <lineage>
        <taxon>Eukaryota</taxon>
        <taxon>Metazoa</taxon>
        <taxon>Chordata</taxon>
        <taxon>Craniata</taxon>
        <taxon>Vertebrata</taxon>
        <taxon>Euteleostomi</taxon>
        <taxon>Archelosauria</taxon>
        <taxon>Archosauria</taxon>
        <taxon>Dinosauria</taxon>
        <taxon>Saurischia</taxon>
        <taxon>Theropoda</taxon>
        <taxon>Coelurosauria</taxon>
        <taxon>Aves</taxon>
        <taxon>Neognathae</taxon>
        <taxon>Neoaves</taxon>
        <taxon>Telluraves</taxon>
        <taxon>Australaves</taxon>
        <taxon>Passeriformes</taxon>
        <taxon>Muscicapidae</taxon>
        <taxon>Ficedula</taxon>
    </lineage>
</organism>
<dbReference type="GO" id="GO:0004190">
    <property type="term" value="F:aspartic-type endopeptidase activity"/>
    <property type="evidence" value="ECO:0007669"/>
    <property type="project" value="UniProtKB-KW"/>
</dbReference>
<evidence type="ECO:0000256" key="2">
    <source>
        <dbReference type="ARBA" id="ARBA00004613"/>
    </source>
</evidence>
<reference evidence="18 19" key="1">
    <citation type="journal article" date="2012" name="Nature">
        <title>The genomic landscape of species divergence in Ficedula flycatchers.</title>
        <authorList>
            <person name="Ellegren H."/>
            <person name="Smeds L."/>
            <person name="Burri R."/>
            <person name="Olason P.I."/>
            <person name="Backstrom N."/>
            <person name="Kawakami T."/>
            <person name="Kunstner A."/>
            <person name="Makinen H."/>
            <person name="Nadachowska-Brzyska K."/>
            <person name="Qvarnstrom A."/>
            <person name="Uebbing S."/>
            <person name="Wolf J.B."/>
        </authorList>
    </citation>
    <scope>NUCLEOTIDE SEQUENCE [LARGE SCALE GENOMIC DNA]</scope>
</reference>
<keyword evidence="12" id="KW-0325">Glycoprotein</keyword>
<dbReference type="GO" id="GO:0002018">
    <property type="term" value="P:renin-angiotensin regulation of aldosterone production"/>
    <property type="evidence" value="ECO:0007669"/>
    <property type="project" value="Ensembl"/>
</dbReference>
<evidence type="ECO:0000256" key="9">
    <source>
        <dbReference type="ARBA" id="ARBA00022801"/>
    </source>
</evidence>
<dbReference type="Gene3D" id="2.40.70.10">
    <property type="entry name" value="Acid Proteases"/>
    <property type="match status" value="2"/>
</dbReference>
<dbReference type="GO" id="GO:0005102">
    <property type="term" value="F:signaling receptor binding"/>
    <property type="evidence" value="ECO:0007669"/>
    <property type="project" value="Ensembl"/>
</dbReference>
<dbReference type="GeneTree" id="ENSGT00940000157898"/>
<evidence type="ECO:0000256" key="5">
    <source>
        <dbReference type="ARBA" id="ARBA00022525"/>
    </source>
</evidence>
<comment type="subcellular location">
    <subcellularLocation>
        <location evidence="2">Secreted</location>
    </subcellularLocation>
</comment>
<accession>U3JCG2</accession>
<dbReference type="InterPro" id="IPR001461">
    <property type="entry name" value="Aspartic_peptidase_A1"/>
</dbReference>
<dbReference type="GO" id="GO:0005615">
    <property type="term" value="C:extracellular space"/>
    <property type="evidence" value="ECO:0007669"/>
    <property type="project" value="Ensembl"/>
</dbReference>
<dbReference type="Proteomes" id="UP000016665">
    <property type="component" value="Chromosome 26"/>
</dbReference>